<accession>A0A399SV22</accession>
<dbReference type="Gene3D" id="3.90.1570.30">
    <property type="match status" value="1"/>
</dbReference>
<sequence>MNDESLNESTLERRVGTVLKNTFPAFQELKVKQQGSFSVNFGTHKVTVDFKEPSQHSTRAIYDILLTTEDEEVNLILLELKKEGHKISKDNIEQGISYARLVHPMPPITLISNGSDNLFFNTYTKVETPVKLTTPRQFKLTIDAGAN</sequence>
<dbReference type="AlphaFoldDB" id="A0A399SV22"/>
<dbReference type="OrthoDB" id="7033509at2"/>
<dbReference type="Proteomes" id="UP000265926">
    <property type="component" value="Unassembled WGS sequence"/>
</dbReference>
<feature type="domain" description="Type I restriction enzyme R protein N-terminal" evidence="1">
    <location>
        <begin position="41"/>
        <end position="125"/>
    </location>
</feature>
<evidence type="ECO:0000313" key="3">
    <source>
        <dbReference type="Proteomes" id="UP000265926"/>
    </source>
</evidence>
<protein>
    <recommendedName>
        <fullName evidence="1">Type I restriction enzyme R protein N-terminal domain-containing protein</fullName>
    </recommendedName>
</protein>
<reference evidence="2 3" key="1">
    <citation type="submission" date="2018-08" db="EMBL/GenBank/DDBJ databases">
        <title>Pallidiluteibacterium maritimus gen. nov., sp. nov., isolated from coastal sediment.</title>
        <authorList>
            <person name="Zhou L.Y."/>
        </authorList>
    </citation>
    <scope>NUCLEOTIDE SEQUENCE [LARGE SCALE GENOMIC DNA]</scope>
    <source>
        <strain evidence="2 3">XSD2</strain>
    </source>
</reference>
<proteinExistence type="predicted"/>
<organism evidence="2 3">
    <name type="scientific">Maribellus luteus</name>
    <dbReference type="NCBI Taxonomy" id="2305463"/>
    <lineage>
        <taxon>Bacteria</taxon>
        <taxon>Pseudomonadati</taxon>
        <taxon>Bacteroidota</taxon>
        <taxon>Bacteroidia</taxon>
        <taxon>Marinilabiliales</taxon>
        <taxon>Prolixibacteraceae</taxon>
        <taxon>Maribellus</taxon>
    </lineage>
</organism>
<keyword evidence="3" id="KW-1185">Reference proteome</keyword>
<name>A0A399SV22_9BACT</name>
<dbReference type="Pfam" id="PF13588">
    <property type="entry name" value="HSDR_N_2"/>
    <property type="match status" value="1"/>
</dbReference>
<evidence type="ECO:0000313" key="2">
    <source>
        <dbReference type="EMBL" id="RIJ46472.1"/>
    </source>
</evidence>
<gene>
    <name evidence="2" type="ORF">D1614_18865</name>
</gene>
<dbReference type="InterPro" id="IPR029464">
    <property type="entry name" value="HSDR_N"/>
</dbReference>
<dbReference type="RefSeq" id="WP_119439538.1">
    <property type="nucleotide sequence ID" value="NZ_QWGR01000014.1"/>
</dbReference>
<evidence type="ECO:0000259" key="1">
    <source>
        <dbReference type="Pfam" id="PF13588"/>
    </source>
</evidence>
<comment type="caution">
    <text evidence="2">The sequence shown here is derived from an EMBL/GenBank/DDBJ whole genome shotgun (WGS) entry which is preliminary data.</text>
</comment>
<dbReference type="EMBL" id="QWGR01000014">
    <property type="protein sequence ID" value="RIJ46472.1"/>
    <property type="molecule type" value="Genomic_DNA"/>
</dbReference>